<comment type="caution">
    <text evidence="1">The sequence shown here is derived from an EMBL/GenBank/DDBJ whole genome shotgun (WGS) entry which is preliminary data.</text>
</comment>
<sequence>MERKSSAYYQRLHRQRLREKGLVKKELWVLPEYAQDLLALEKQMRLPRGAQTSIKEGIMNTATPWTIHALHQSMLDSDWAASGNATLELLEGAEASILITMHDYGQLPLFLAVAGGQIVIEAYLWPIEHIADRAAFNEQVLRAQKVFPLATVAIERFADGQDGYIVFGALSAAASLANVLYEIETLADNVIQMTEAFEPLLRPAAQQAAG</sequence>
<dbReference type="RefSeq" id="WP_095550627.1">
    <property type="nucleotide sequence ID" value="NZ_CP154474.1"/>
</dbReference>
<dbReference type="InterPro" id="IPR019231">
    <property type="entry name" value="DUF2170"/>
</dbReference>
<evidence type="ECO:0000313" key="1">
    <source>
        <dbReference type="EMBL" id="PAT33544.1"/>
    </source>
</evidence>
<reference evidence="1 2" key="1">
    <citation type="submission" date="2017-08" db="EMBL/GenBank/DDBJ databases">
        <title>WGS of Clinical strains of the CDC Group NO-1 linked to zoonotic infections in humans.</title>
        <authorList>
            <person name="Bernier A.-M."/>
            <person name="Bernard K."/>
        </authorList>
    </citation>
    <scope>NUCLEOTIDE SEQUENCE [LARGE SCALE GENOMIC DNA]</scope>
    <source>
        <strain evidence="1 2">NML03-0146</strain>
    </source>
</reference>
<evidence type="ECO:0000313" key="2">
    <source>
        <dbReference type="Proteomes" id="UP000217999"/>
    </source>
</evidence>
<accession>A0A2A2A726</accession>
<evidence type="ECO:0008006" key="3">
    <source>
        <dbReference type="Google" id="ProtNLM"/>
    </source>
</evidence>
<dbReference type="AlphaFoldDB" id="A0A2A2A726"/>
<dbReference type="Pfam" id="PF09938">
    <property type="entry name" value="DUF2170"/>
    <property type="match status" value="1"/>
</dbReference>
<proteinExistence type="predicted"/>
<dbReference type="Proteomes" id="UP000217999">
    <property type="component" value="Unassembled WGS sequence"/>
</dbReference>
<dbReference type="EMBL" id="NSJF01000008">
    <property type="protein sequence ID" value="PAT33544.1"/>
    <property type="molecule type" value="Genomic_DNA"/>
</dbReference>
<name>A0A2A2A726_9BURK</name>
<organism evidence="1 2">
    <name type="scientific">Vandammella animalimorsus</name>
    <dbReference type="NCBI Taxonomy" id="2029117"/>
    <lineage>
        <taxon>Bacteria</taxon>
        <taxon>Pseudomonadati</taxon>
        <taxon>Pseudomonadota</taxon>
        <taxon>Betaproteobacteria</taxon>
        <taxon>Burkholderiales</taxon>
        <taxon>Comamonadaceae</taxon>
        <taxon>Vandammella</taxon>
    </lineage>
</organism>
<gene>
    <name evidence="1" type="ORF">CK620_12765</name>
</gene>
<protein>
    <recommendedName>
        <fullName evidence="3">DUF2170 family protein</fullName>
    </recommendedName>
</protein>